<dbReference type="GO" id="GO:0045493">
    <property type="term" value="P:xylan catabolic process"/>
    <property type="evidence" value="ECO:0007669"/>
    <property type="project" value="UniProtKB-KW"/>
</dbReference>
<sequence>MKLYLQLITASLSLATLQCALVPSTYKGSKGLHELAKEHGKYTGTATDNGELTDKFYVEALQDASEFGMITPGNAMKWDATEPTQNTFTYTKADEIVALAKKSGAQIRCHTLLWHSQVPSWVQSLSKTEMLSALENHITKVMTHFGDTCYAWDVANEVMGDDAVYRKSFWYNATGTDYIVTAFKTANAVKKSLKLKTKLYYNDYNTNTINAKSTAVLDMIQKLLLDADIGIDGMGFQSHSSFSDTSSTEDLVANLERFSALGLDVAYTELDVKTSSPTPSPEEEEKQVVVYTNTIAACRKVKKCVGVTIWGFADQYTWLKDSAPLPWYQPAGKGTKLVRKRAYDGIAAGWGPSASSNSSTSSGAAGEGKTESPSKEDEGSPDDETLTAEKSDAKAPGGGEDAEDLTVNTSLETTSSSLSDDDGGGNEVASEAIHNVDDAVKTGTSSQSDSVTEDLSSLVPTTTAENESSTQSASTKEGAACIRHLRK</sequence>
<feature type="compositionally biased region" description="Low complexity" evidence="10">
    <location>
        <begin position="408"/>
        <end position="418"/>
    </location>
</feature>
<keyword evidence="8" id="KW-0326">Glycosidase</keyword>
<feature type="region of interest" description="Disordered" evidence="10">
    <location>
        <begin position="348"/>
        <end position="487"/>
    </location>
</feature>
<comment type="catalytic activity">
    <reaction evidence="1">
        <text>Endohydrolysis of (1-&gt;4)-beta-D-xylosidic linkages in xylans.</text>
        <dbReference type="EC" id="3.2.1.8"/>
    </reaction>
</comment>
<dbReference type="InterPro" id="IPR044846">
    <property type="entry name" value="GH10"/>
</dbReference>
<evidence type="ECO:0000256" key="6">
    <source>
        <dbReference type="ARBA" id="ARBA00022801"/>
    </source>
</evidence>
<dbReference type="AlphaFoldDB" id="A0AAV1TAV4"/>
<evidence type="ECO:0000256" key="9">
    <source>
        <dbReference type="ARBA" id="ARBA00023326"/>
    </source>
</evidence>
<keyword evidence="6" id="KW-0378">Hydrolase</keyword>
<dbReference type="PRINTS" id="PR00134">
    <property type="entry name" value="GLHYDRLASE10"/>
</dbReference>
<evidence type="ECO:0000256" key="11">
    <source>
        <dbReference type="SAM" id="SignalP"/>
    </source>
</evidence>
<evidence type="ECO:0000256" key="1">
    <source>
        <dbReference type="ARBA" id="ARBA00000681"/>
    </source>
</evidence>
<comment type="caution">
    <text evidence="13">The sequence shown here is derived from an EMBL/GenBank/DDBJ whole genome shotgun (WGS) entry which is preliminary data.</text>
</comment>
<dbReference type="EMBL" id="CAKLBY020000039">
    <property type="protein sequence ID" value="CAK7912689.1"/>
    <property type="molecule type" value="Genomic_DNA"/>
</dbReference>
<evidence type="ECO:0000313" key="14">
    <source>
        <dbReference type="Proteomes" id="UP001162060"/>
    </source>
</evidence>
<evidence type="ECO:0000313" key="13">
    <source>
        <dbReference type="EMBL" id="CAK7912689.1"/>
    </source>
</evidence>
<keyword evidence="9" id="KW-0624">Polysaccharide degradation</keyword>
<reference evidence="13" key="1">
    <citation type="submission" date="2024-01" db="EMBL/GenBank/DDBJ databases">
        <authorList>
            <person name="Webb A."/>
        </authorList>
    </citation>
    <scope>NUCLEOTIDE SEQUENCE</scope>
    <source>
        <strain evidence="13">Pm1</strain>
    </source>
</reference>
<dbReference type="PANTHER" id="PTHR31490:SF88">
    <property type="entry name" value="BETA-XYLANASE"/>
    <property type="match status" value="1"/>
</dbReference>
<feature type="domain" description="GH10" evidence="12">
    <location>
        <begin position="29"/>
        <end position="349"/>
    </location>
</feature>
<dbReference type="GO" id="GO:0031176">
    <property type="term" value="F:endo-1,4-beta-xylanase activity"/>
    <property type="evidence" value="ECO:0007669"/>
    <property type="project" value="UniProtKB-EC"/>
</dbReference>
<keyword evidence="5 11" id="KW-0732">Signal</keyword>
<dbReference type="InterPro" id="IPR001000">
    <property type="entry name" value="GH10_dom"/>
</dbReference>
<dbReference type="Pfam" id="PF00331">
    <property type="entry name" value="Glyco_hydro_10"/>
    <property type="match status" value="1"/>
</dbReference>
<name>A0AAV1TAV4_9STRA</name>
<comment type="similarity">
    <text evidence="2">Belongs to the glycosyl hydrolase 10 (cellulase F) family.</text>
</comment>
<proteinExistence type="inferred from homology"/>
<evidence type="ECO:0000256" key="5">
    <source>
        <dbReference type="ARBA" id="ARBA00022729"/>
    </source>
</evidence>
<protein>
    <recommendedName>
        <fullName evidence="3">endo-1,4-beta-xylanase</fullName>
        <ecNumber evidence="3">3.2.1.8</ecNumber>
    </recommendedName>
</protein>
<dbReference type="SUPFAM" id="SSF51445">
    <property type="entry name" value="(Trans)glycosidases"/>
    <property type="match status" value="1"/>
</dbReference>
<evidence type="ECO:0000256" key="10">
    <source>
        <dbReference type="SAM" id="MobiDB-lite"/>
    </source>
</evidence>
<evidence type="ECO:0000256" key="2">
    <source>
        <dbReference type="ARBA" id="ARBA00007495"/>
    </source>
</evidence>
<dbReference type="InterPro" id="IPR017853">
    <property type="entry name" value="GH"/>
</dbReference>
<dbReference type="EC" id="3.2.1.8" evidence="3"/>
<evidence type="ECO:0000259" key="12">
    <source>
        <dbReference type="PROSITE" id="PS51760"/>
    </source>
</evidence>
<dbReference type="Proteomes" id="UP001162060">
    <property type="component" value="Unassembled WGS sequence"/>
</dbReference>
<dbReference type="Gene3D" id="3.20.20.80">
    <property type="entry name" value="Glycosidases"/>
    <property type="match status" value="1"/>
</dbReference>
<keyword evidence="4" id="KW-0858">Xylan degradation</keyword>
<feature type="signal peptide" evidence="11">
    <location>
        <begin position="1"/>
        <end position="19"/>
    </location>
</feature>
<evidence type="ECO:0000256" key="7">
    <source>
        <dbReference type="ARBA" id="ARBA00023277"/>
    </source>
</evidence>
<evidence type="ECO:0000256" key="3">
    <source>
        <dbReference type="ARBA" id="ARBA00012590"/>
    </source>
</evidence>
<feature type="compositionally biased region" description="Basic and acidic residues" evidence="10">
    <location>
        <begin position="368"/>
        <end position="378"/>
    </location>
</feature>
<gene>
    <name evidence="13" type="ORF">PM001_LOCUS4606</name>
</gene>
<dbReference type="SMART" id="SM00633">
    <property type="entry name" value="Glyco_10"/>
    <property type="match status" value="1"/>
</dbReference>
<feature type="chain" id="PRO_5043337355" description="endo-1,4-beta-xylanase" evidence="11">
    <location>
        <begin position="20"/>
        <end position="487"/>
    </location>
</feature>
<evidence type="ECO:0000256" key="8">
    <source>
        <dbReference type="ARBA" id="ARBA00023295"/>
    </source>
</evidence>
<organism evidence="13 14">
    <name type="scientific">Peronospora matthiolae</name>
    <dbReference type="NCBI Taxonomy" id="2874970"/>
    <lineage>
        <taxon>Eukaryota</taxon>
        <taxon>Sar</taxon>
        <taxon>Stramenopiles</taxon>
        <taxon>Oomycota</taxon>
        <taxon>Peronosporomycetes</taxon>
        <taxon>Peronosporales</taxon>
        <taxon>Peronosporaceae</taxon>
        <taxon>Peronospora</taxon>
    </lineage>
</organism>
<feature type="compositionally biased region" description="Low complexity" evidence="10">
    <location>
        <begin position="348"/>
        <end position="364"/>
    </location>
</feature>
<feature type="compositionally biased region" description="Polar residues" evidence="10">
    <location>
        <begin position="442"/>
        <end position="475"/>
    </location>
</feature>
<accession>A0AAV1TAV4</accession>
<dbReference type="PROSITE" id="PS51760">
    <property type="entry name" value="GH10_2"/>
    <property type="match status" value="1"/>
</dbReference>
<dbReference type="PANTHER" id="PTHR31490">
    <property type="entry name" value="GLYCOSYL HYDROLASE"/>
    <property type="match status" value="1"/>
</dbReference>
<keyword evidence="7" id="KW-0119">Carbohydrate metabolism</keyword>
<evidence type="ECO:0000256" key="4">
    <source>
        <dbReference type="ARBA" id="ARBA00022651"/>
    </source>
</evidence>